<dbReference type="SUPFAM" id="SSF52540">
    <property type="entry name" value="P-loop containing nucleoside triphosphate hydrolases"/>
    <property type="match status" value="1"/>
</dbReference>
<dbReference type="VEuPathDB" id="FungiDB:PGTG_01988"/>
<dbReference type="HOGENOM" id="CLU_894694_0_0_1"/>
<evidence type="ECO:0000313" key="6">
    <source>
        <dbReference type="EMBL" id="EFP75395.2"/>
    </source>
</evidence>
<dbReference type="InParanoid" id="E3JTM0"/>
<evidence type="ECO:0000256" key="1">
    <source>
        <dbReference type="ARBA" id="ARBA00022741"/>
    </source>
</evidence>
<keyword evidence="4" id="KW-0067">ATP-binding</keyword>
<dbReference type="GO" id="GO:0005524">
    <property type="term" value="F:ATP binding"/>
    <property type="evidence" value="ECO:0007669"/>
    <property type="project" value="UniProtKB-KW"/>
</dbReference>
<name>E3JTM0_PUCGT</name>
<dbReference type="EMBL" id="DS178263">
    <property type="protein sequence ID" value="EFP75395.2"/>
    <property type="molecule type" value="Genomic_DNA"/>
</dbReference>
<feature type="domain" description="Helicase ATP-binding" evidence="5">
    <location>
        <begin position="1"/>
        <end position="162"/>
    </location>
</feature>
<dbReference type="Gene3D" id="1.10.3380.10">
    <property type="entry name" value="Sec63 N-terminal domain-like domain"/>
    <property type="match status" value="1"/>
</dbReference>
<dbReference type="STRING" id="418459.E3JTM0"/>
<sequence>MGKGHKTLNRIQSAVFRIAYKTHENMLIGAPTGAPLKSYVKRAKGWAGWLGTAVKEMTNDMQLTRDEINATHHIVTTPEKWDAVTRKSSGEEGQVARVGLIIIDEVHLLHEDRGAVIETIVARTLRQVQSSQSLSPIVGRSATLPNYVDVSDFLRINRMQGLFFFDISFRPVPPEQYFVVVRGKPNSATSTTNLDKATFEKDDPLQGGKRHTLIDIAAKKLRQIGMIGFDQETGSLHPTELGRITFKYCIKHSTINIFHQLFLPKMTNADVLAMPSRSVEFGQIKVRDSELDELEHLQVLRHYHLQGKKRQ</sequence>
<dbReference type="GO" id="GO:0003676">
    <property type="term" value="F:nucleic acid binding"/>
    <property type="evidence" value="ECO:0007669"/>
    <property type="project" value="InterPro"/>
</dbReference>
<dbReference type="PROSITE" id="PS51192">
    <property type="entry name" value="HELICASE_ATP_BIND_1"/>
    <property type="match status" value="1"/>
</dbReference>
<dbReference type="OrthoDB" id="3201040at2759"/>
<evidence type="ECO:0000256" key="4">
    <source>
        <dbReference type="ARBA" id="ARBA00022840"/>
    </source>
</evidence>
<keyword evidence="7" id="KW-1185">Reference proteome</keyword>
<dbReference type="GO" id="GO:0004386">
    <property type="term" value="F:helicase activity"/>
    <property type="evidence" value="ECO:0007669"/>
    <property type="project" value="UniProtKB-KW"/>
</dbReference>
<reference evidence="7" key="2">
    <citation type="journal article" date="2011" name="Proc. Natl. Acad. Sci. U.S.A.">
        <title>Obligate biotrophy features unraveled by the genomic analysis of rust fungi.</title>
        <authorList>
            <person name="Duplessis S."/>
            <person name="Cuomo C.A."/>
            <person name="Lin Y.-C."/>
            <person name="Aerts A."/>
            <person name="Tisserant E."/>
            <person name="Veneault-Fourrey C."/>
            <person name="Joly D.L."/>
            <person name="Hacquard S."/>
            <person name="Amselem J."/>
            <person name="Cantarel B.L."/>
            <person name="Chiu R."/>
            <person name="Coutinho P.M."/>
            <person name="Feau N."/>
            <person name="Field M."/>
            <person name="Frey P."/>
            <person name="Gelhaye E."/>
            <person name="Goldberg J."/>
            <person name="Grabherr M.G."/>
            <person name="Kodira C.D."/>
            <person name="Kohler A."/>
            <person name="Kuees U."/>
            <person name="Lindquist E.A."/>
            <person name="Lucas S.M."/>
            <person name="Mago R."/>
            <person name="Mauceli E."/>
            <person name="Morin E."/>
            <person name="Murat C."/>
            <person name="Pangilinan J.L."/>
            <person name="Park R."/>
            <person name="Pearson M."/>
            <person name="Quesneville H."/>
            <person name="Rouhier N."/>
            <person name="Sakthikumar S."/>
            <person name="Salamov A.A."/>
            <person name="Schmutz J."/>
            <person name="Selles B."/>
            <person name="Shapiro H."/>
            <person name="Tanguay P."/>
            <person name="Tuskan G.A."/>
            <person name="Henrissat B."/>
            <person name="Van de Peer Y."/>
            <person name="Rouze P."/>
            <person name="Ellis J.G."/>
            <person name="Dodds P.N."/>
            <person name="Schein J.E."/>
            <person name="Zhong S."/>
            <person name="Hamelin R.C."/>
            <person name="Grigoriev I.V."/>
            <person name="Szabo L.J."/>
            <person name="Martin F."/>
        </authorList>
    </citation>
    <scope>NUCLEOTIDE SEQUENCE [LARGE SCALE GENOMIC DNA]</scope>
    <source>
        <strain evidence="7">CRL 75-36-700-3 / race SCCL</strain>
    </source>
</reference>
<keyword evidence="2" id="KW-0378">Hydrolase</keyword>
<dbReference type="PANTHER" id="PTHR47961:SF13">
    <property type="entry name" value="ACTIVATING SIGNAL COINTEGRATOR 1 COMPLEX SUBUNIT 3"/>
    <property type="match status" value="1"/>
</dbReference>
<gene>
    <name evidence="6" type="ORF">PGTG_01988</name>
</gene>
<dbReference type="Pfam" id="PF00270">
    <property type="entry name" value="DEAD"/>
    <property type="match status" value="1"/>
</dbReference>
<dbReference type="InterPro" id="IPR014001">
    <property type="entry name" value="Helicase_ATP-bd"/>
</dbReference>
<keyword evidence="1" id="KW-0547">Nucleotide-binding</keyword>
<dbReference type="InterPro" id="IPR004179">
    <property type="entry name" value="Sec63-dom"/>
</dbReference>
<evidence type="ECO:0000259" key="5">
    <source>
        <dbReference type="PROSITE" id="PS51192"/>
    </source>
</evidence>
<accession>E3JTM0</accession>
<dbReference type="Proteomes" id="UP000008783">
    <property type="component" value="Unassembled WGS sequence"/>
</dbReference>
<evidence type="ECO:0000313" key="7">
    <source>
        <dbReference type="Proteomes" id="UP000008783"/>
    </source>
</evidence>
<keyword evidence="3" id="KW-0347">Helicase</keyword>
<dbReference type="RefSeq" id="XP_003319814.2">
    <property type="nucleotide sequence ID" value="XM_003319766.2"/>
</dbReference>
<dbReference type="GO" id="GO:0016787">
    <property type="term" value="F:hydrolase activity"/>
    <property type="evidence" value="ECO:0007669"/>
    <property type="project" value="UniProtKB-KW"/>
</dbReference>
<reference key="1">
    <citation type="submission" date="2007-01" db="EMBL/GenBank/DDBJ databases">
        <title>The Genome Sequence of Puccinia graminis f. sp. tritici Strain CRL 75-36-700-3.</title>
        <authorList>
            <consortium name="The Broad Institute Genome Sequencing Platform"/>
            <person name="Birren B."/>
            <person name="Lander E."/>
            <person name="Galagan J."/>
            <person name="Nusbaum C."/>
            <person name="Devon K."/>
            <person name="Cuomo C."/>
            <person name="Jaffe D."/>
            <person name="Butler J."/>
            <person name="Alvarez P."/>
            <person name="Gnerre S."/>
            <person name="Grabherr M."/>
            <person name="Mauceli E."/>
            <person name="Brockman W."/>
            <person name="Young S."/>
            <person name="LaButti K."/>
            <person name="Sykes S."/>
            <person name="DeCaprio D."/>
            <person name="Crawford M."/>
            <person name="Koehrsen M."/>
            <person name="Engels R."/>
            <person name="Montgomery P."/>
            <person name="Pearson M."/>
            <person name="Howarth C."/>
            <person name="Larson L."/>
            <person name="White J."/>
            <person name="Zeng Q."/>
            <person name="Kodira C."/>
            <person name="Yandava C."/>
            <person name="Alvarado L."/>
            <person name="O'Leary S."/>
            <person name="Szabo L."/>
            <person name="Dean R."/>
            <person name="Schein J."/>
        </authorList>
    </citation>
    <scope>NUCLEOTIDE SEQUENCE</scope>
    <source>
        <strain>CRL 75-36-700-3</strain>
    </source>
</reference>
<proteinExistence type="predicted"/>
<dbReference type="InterPro" id="IPR011545">
    <property type="entry name" value="DEAD/DEAH_box_helicase_dom"/>
</dbReference>
<dbReference type="KEGG" id="pgr:PGTG_01988"/>
<organism evidence="6 7">
    <name type="scientific">Puccinia graminis f. sp. tritici (strain CRL 75-36-700-3 / race SCCL)</name>
    <name type="common">Black stem rust fungus</name>
    <dbReference type="NCBI Taxonomy" id="418459"/>
    <lineage>
        <taxon>Eukaryota</taxon>
        <taxon>Fungi</taxon>
        <taxon>Dikarya</taxon>
        <taxon>Basidiomycota</taxon>
        <taxon>Pucciniomycotina</taxon>
        <taxon>Pucciniomycetes</taxon>
        <taxon>Pucciniales</taxon>
        <taxon>Pucciniaceae</taxon>
        <taxon>Puccinia</taxon>
    </lineage>
</organism>
<dbReference type="InterPro" id="IPR050474">
    <property type="entry name" value="Hel308_SKI2-like"/>
</dbReference>
<evidence type="ECO:0000256" key="3">
    <source>
        <dbReference type="ARBA" id="ARBA00022806"/>
    </source>
</evidence>
<dbReference type="AlphaFoldDB" id="E3JTM0"/>
<dbReference type="GeneID" id="10542942"/>
<dbReference type="Gene3D" id="3.40.50.300">
    <property type="entry name" value="P-loop containing nucleotide triphosphate hydrolases"/>
    <property type="match status" value="3"/>
</dbReference>
<dbReference type="Pfam" id="PF02889">
    <property type="entry name" value="Sec63"/>
    <property type="match status" value="1"/>
</dbReference>
<protein>
    <recommendedName>
        <fullName evidence="5">Helicase ATP-binding domain-containing protein</fullName>
    </recommendedName>
</protein>
<evidence type="ECO:0000256" key="2">
    <source>
        <dbReference type="ARBA" id="ARBA00022801"/>
    </source>
</evidence>
<dbReference type="InterPro" id="IPR027417">
    <property type="entry name" value="P-loop_NTPase"/>
</dbReference>
<dbReference type="PANTHER" id="PTHR47961">
    <property type="entry name" value="DNA POLYMERASE THETA, PUTATIVE (AFU_ORTHOLOGUE AFUA_1G05260)-RELATED"/>
    <property type="match status" value="1"/>
</dbReference>